<name>A0A392PMI4_9FABA</name>
<comment type="caution">
    <text evidence="2">The sequence shown here is derived from an EMBL/GenBank/DDBJ whole genome shotgun (WGS) entry which is preliminary data.</text>
</comment>
<dbReference type="Proteomes" id="UP000265520">
    <property type="component" value="Unassembled WGS sequence"/>
</dbReference>
<keyword evidence="3" id="KW-1185">Reference proteome</keyword>
<feature type="region of interest" description="Disordered" evidence="1">
    <location>
        <begin position="69"/>
        <end position="113"/>
    </location>
</feature>
<proteinExistence type="predicted"/>
<dbReference type="AlphaFoldDB" id="A0A392PMI4"/>
<protein>
    <submittedName>
        <fullName evidence="2">La-related protein 1</fullName>
    </submittedName>
</protein>
<reference evidence="2 3" key="1">
    <citation type="journal article" date="2018" name="Front. Plant Sci.">
        <title>Red Clover (Trifolium pratense) and Zigzag Clover (T. medium) - A Picture of Genomic Similarities and Differences.</title>
        <authorList>
            <person name="Dluhosova J."/>
            <person name="Istvanek J."/>
            <person name="Nedelnik J."/>
            <person name="Repkova J."/>
        </authorList>
    </citation>
    <scope>NUCLEOTIDE SEQUENCE [LARGE SCALE GENOMIC DNA]</scope>
    <source>
        <strain evidence="3">cv. 10/8</strain>
        <tissue evidence="2">Leaf</tissue>
    </source>
</reference>
<sequence>VKFLTDNIQIVLDAVQTSNVVEVQGGKIRRRNDWMNWIMPSTQIPNVTGSQTVGQLAENIQSIALETNKSNTTGGLDVSQSSNRQYMISTSEGTVQGGIQQNENQDHSASAKS</sequence>
<evidence type="ECO:0000313" key="3">
    <source>
        <dbReference type="Proteomes" id="UP000265520"/>
    </source>
</evidence>
<dbReference type="EMBL" id="LXQA010086424">
    <property type="protein sequence ID" value="MCI12992.1"/>
    <property type="molecule type" value="Genomic_DNA"/>
</dbReference>
<accession>A0A392PMI4</accession>
<evidence type="ECO:0000313" key="2">
    <source>
        <dbReference type="EMBL" id="MCI12992.1"/>
    </source>
</evidence>
<evidence type="ECO:0000256" key="1">
    <source>
        <dbReference type="SAM" id="MobiDB-lite"/>
    </source>
</evidence>
<organism evidence="2 3">
    <name type="scientific">Trifolium medium</name>
    <dbReference type="NCBI Taxonomy" id="97028"/>
    <lineage>
        <taxon>Eukaryota</taxon>
        <taxon>Viridiplantae</taxon>
        <taxon>Streptophyta</taxon>
        <taxon>Embryophyta</taxon>
        <taxon>Tracheophyta</taxon>
        <taxon>Spermatophyta</taxon>
        <taxon>Magnoliopsida</taxon>
        <taxon>eudicotyledons</taxon>
        <taxon>Gunneridae</taxon>
        <taxon>Pentapetalae</taxon>
        <taxon>rosids</taxon>
        <taxon>fabids</taxon>
        <taxon>Fabales</taxon>
        <taxon>Fabaceae</taxon>
        <taxon>Papilionoideae</taxon>
        <taxon>50 kb inversion clade</taxon>
        <taxon>NPAAA clade</taxon>
        <taxon>Hologalegina</taxon>
        <taxon>IRL clade</taxon>
        <taxon>Trifolieae</taxon>
        <taxon>Trifolium</taxon>
    </lineage>
</organism>
<feature type="non-terminal residue" evidence="2">
    <location>
        <position position="1"/>
    </location>
</feature>